<organism evidence="2 3">
    <name type="scientific">Thermoanaerobaculum aquaticum</name>
    <dbReference type="NCBI Taxonomy" id="1312852"/>
    <lineage>
        <taxon>Bacteria</taxon>
        <taxon>Pseudomonadati</taxon>
        <taxon>Acidobacteriota</taxon>
        <taxon>Thermoanaerobaculia</taxon>
        <taxon>Thermoanaerobaculales</taxon>
        <taxon>Thermoanaerobaculaceae</taxon>
        <taxon>Thermoanaerobaculum</taxon>
    </lineage>
</organism>
<keyword evidence="3" id="KW-1185">Reference proteome</keyword>
<comment type="caution">
    <text evidence="2">The sequence shown here is derived from an EMBL/GenBank/DDBJ whole genome shotgun (WGS) entry which is preliminary data.</text>
</comment>
<dbReference type="Pfam" id="PF07963">
    <property type="entry name" value="N_methyl"/>
    <property type="match status" value="1"/>
</dbReference>
<dbReference type="Gene3D" id="3.30.700.10">
    <property type="entry name" value="Glycoprotein, Type 4 Pilin"/>
    <property type="match status" value="1"/>
</dbReference>
<sequence>MRKLRRVRGFTLAELVMVAALLAILTAIAVPTARFMTRREQEAELKLALRQMRNAIDEYKRLADQGMIQVDLGTEGYPKSLEELVEGVEIVGKKTKRKFLRRIPVDPMTGKAEWGLRSYQDEPDSTSWGGQNVYDVYSLSEATALDGTKYRDW</sequence>
<dbReference type="EMBL" id="JMFG01000007">
    <property type="protein sequence ID" value="KDA54509.1"/>
    <property type="molecule type" value="Genomic_DNA"/>
</dbReference>
<protein>
    <submittedName>
        <fullName evidence="2">General secretion pathway protein GspG</fullName>
    </submittedName>
</protein>
<evidence type="ECO:0000256" key="1">
    <source>
        <dbReference type="SAM" id="Coils"/>
    </source>
</evidence>
<evidence type="ECO:0000313" key="2">
    <source>
        <dbReference type="EMBL" id="KDA54509.1"/>
    </source>
</evidence>
<evidence type="ECO:0000313" key="3">
    <source>
        <dbReference type="Proteomes" id="UP000027284"/>
    </source>
</evidence>
<proteinExistence type="predicted"/>
<feature type="coiled-coil region" evidence="1">
    <location>
        <begin position="38"/>
        <end position="65"/>
    </location>
</feature>
<dbReference type="InterPro" id="IPR012902">
    <property type="entry name" value="N_methyl_site"/>
</dbReference>
<dbReference type="NCBIfam" id="TIGR02532">
    <property type="entry name" value="IV_pilin_GFxxxE"/>
    <property type="match status" value="1"/>
</dbReference>
<keyword evidence="1" id="KW-0175">Coiled coil</keyword>
<dbReference type="STRING" id="1312852.EG19_11090"/>
<reference evidence="2 3" key="1">
    <citation type="submission" date="2014-04" db="EMBL/GenBank/DDBJ databases">
        <title>The Genome Sequence of Thermoanaerobaculum aquaticum MP-01, The First Cultivated Group 23 Acidobacterium.</title>
        <authorList>
            <person name="Stamps B.W."/>
            <person name="Losey N.A."/>
            <person name="Lawson P.A."/>
            <person name="Stevenson B.S."/>
        </authorList>
    </citation>
    <scope>NUCLEOTIDE SEQUENCE [LARGE SCALE GENOMIC DNA]</scope>
    <source>
        <strain evidence="2 3">MP-01</strain>
    </source>
</reference>
<dbReference type="Proteomes" id="UP000027284">
    <property type="component" value="Unassembled WGS sequence"/>
</dbReference>
<dbReference type="RefSeq" id="WP_038047403.1">
    <property type="nucleotide sequence ID" value="NZ_JMFG01000007.1"/>
</dbReference>
<dbReference type="InterPro" id="IPR045584">
    <property type="entry name" value="Pilin-like"/>
</dbReference>
<gene>
    <name evidence="2" type="ORF">EG19_11090</name>
</gene>
<dbReference type="OrthoDB" id="9790526at2"/>
<dbReference type="AlphaFoldDB" id="A0A062XYK3"/>
<name>A0A062XYK3_9BACT</name>
<accession>A0A062XYK3</accession>
<dbReference type="SUPFAM" id="SSF54523">
    <property type="entry name" value="Pili subunits"/>
    <property type="match status" value="1"/>
</dbReference>